<proteinExistence type="predicted"/>
<keyword evidence="1" id="KW-0472">Membrane</keyword>
<reference evidence="2" key="11">
    <citation type="journal article" date="2015" name="G3 (Bethesda)">
        <title>Gene Model Annotations for Drosophila melanogaster: The Rule-Benders.</title>
        <authorList>
            <consortium name="FlyBase Consortium"/>
            <person name="Crosby M.A."/>
            <person name="Gramates L.S."/>
            <person name="Dos Santos G."/>
            <person name="Matthews B.B."/>
            <person name="St Pierre S.E."/>
            <person name="Zhou P."/>
            <person name="Schroeder A.J."/>
            <person name="Falls K."/>
            <person name="Emmert D.B."/>
            <person name="Russo S.M."/>
            <person name="Gelbart W.M."/>
            <person name="null"/>
        </authorList>
    </citation>
    <scope>NUCLEOTIDE SEQUENCE</scope>
</reference>
<dbReference type="EMBL" id="AE014296">
    <property type="protein sequence ID" value="AHN57984.1"/>
    <property type="molecule type" value="Genomic_DNA"/>
</dbReference>
<dbReference type="AGR" id="FB:FBgn0266962"/>
<dbReference type="GeneID" id="19836228"/>
<reference evidence="2" key="7">
    <citation type="submission" date="2006-08" db="EMBL/GenBank/DDBJ databases">
        <authorList>
            <person name="Celniker S."/>
            <person name="Carlson J."/>
            <person name="Wan K."/>
            <person name="Frise E."/>
            <person name="Hoskins R."/>
            <person name="Park S."/>
            <person name="Svirskas R."/>
            <person name="Rubin G."/>
        </authorList>
    </citation>
    <scope>NUCLEOTIDE SEQUENCE</scope>
</reference>
<dbReference type="OrthoDB" id="7862102at2759"/>
<reference evidence="2" key="13">
    <citation type="submission" date="2022-11" db="EMBL/GenBank/DDBJ databases">
        <title>Drosophila melanogaster release 4 sequence.</title>
        <authorList>
            <consortium name="Berkeley Drosophila Genome Project"/>
            <person name="Celniker S."/>
            <person name="Carlson J."/>
            <person name="Wan K."/>
            <person name="Pfeiffer B."/>
            <person name="Frise E."/>
            <person name="George R."/>
            <person name="Hoskins R."/>
            <person name="Stapleton M."/>
            <person name="Pacleb J."/>
            <person name="Park S."/>
            <person name="Svirskas R."/>
            <person name="Smith E."/>
            <person name="Yu C."/>
            <person name="Rubin G."/>
        </authorList>
    </citation>
    <scope>NUCLEOTIDE SEQUENCE</scope>
</reference>
<dbReference type="OMA" id="YFYTESK"/>
<dbReference type="Proteomes" id="UP000000803">
    <property type="component" value="Chromosome 3L"/>
</dbReference>
<feature type="transmembrane region" description="Helical" evidence="1">
    <location>
        <begin position="112"/>
        <end position="139"/>
    </location>
</feature>
<dbReference type="AlphaFoldDB" id="X2J8R6"/>
<dbReference type="FlyBase" id="FBgn0266962">
    <property type="gene designation" value="CG45413"/>
</dbReference>
<evidence type="ECO:0000313" key="3">
    <source>
        <dbReference type="EMBL" id="AHN57984.1"/>
    </source>
</evidence>
<dbReference type="RefSeq" id="NP_001286958.1">
    <property type="nucleotide sequence ID" value="NM_001300029.1"/>
</dbReference>
<sequence length="148" mass="17417">MAIFGTYVALLVAAWGMQICPRLYIPMGEYTLKLKISSISSAFIEANVYTLYTMLILMLPSRMFTNQRQWNLKWVFVMPYIMHYMTSLWSTTQNVRDLMIKPPMYMIENYGYLHLRMTLLCGLQLLAMVEIVFILFYSLKKGPQLWAN</sequence>
<dbReference type="RefSeq" id="NP_001286959.1">
    <property type="nucleotide sequence ID" value="NM_001300030.1"/>
</dbReference>
<dbReference type="Bgee" id="FBgn0266962">
    <property type="expression patterns" value="Expressed in early elongation stage spermatid (Drosophila) in testis and 13 other cell types or tissues"/>
</dbReference>
<evidence type="ECO:0000313" key="2">
    <source>
        <dbReference type="EMBL" id="AHN57983.1"/>
    </source>
</evidence>
<reference evidence="2 5" key="6">
    <citation type="journal article" date="2005" name="PLoS Comput. Biol.">
        <title>Combined evidence annotation of transposable elements in genome sequences.</title>
        <authorList>
            <person name="Quesneville H."/>
            <person name="Bergman C.M."/>
            <person name="Andrieu O."/>
            <person name="Autard D."/>
            <person name="Nouaud D."/>
            <person name="Ashburner M."/>
            <person name="Anxolabehere D."/>
        </authorList>
    </citation>
    <scope>NUCLEOTIDE SEQUENCE [LARGE SCALE GENOMIC DNA]</scope>
    <source>
        <strain evidence="5">Berkeley</strain>
    </source>
</reference>
<reference evidence="2 5" key="9">
    <citation type="journal article" date="2007" name="Science">
        <title>Sequence finishing and mapping of Drosophila melanogaster heterochromatin.</title>
        <authorList>
            <person name="Hoskins R.A."/>
            <person name="Carlson J.W."/>
            <person name="Kennedy C."/>
            <person name="Acevedo D."/>
            <person name="Evans-Holm M."/>
            <person name="Frise E."/>
            <person name="Wan K.H."/>
            <person name="Park S."/>
            <person name="Mendez-Lago M."/>
            <person name="Rossi F."/>
            <person name="Villasante A."/>
            <person name="Dimitri P."/>
            <person name="Karpen G.H."/>
            <person name="Celniker S.E."/>
        </authorList>
    </citation>
    <scope>NUCLEOTIDE SEQUENCE [LARGE SCALE GENOMIC DNA]</scope>
    <source>
        <strain evidence="5">Berkeley</strain>
    </source>
</reference>
<evidence type="ECO:0000256" key="1">
    <source>
        <dbReference type="SAM" id="Phobius"/>
    </source>
</evidence>
<reference evidence="2 5" key="1">
    <citation type="journal article" date="2000" name="Science">
        <title>The genome sequence of Drosophila melanogaster.</title>
        <authorList>
            <person name="Adams M.D."/>
            <person name="Celniker S.E."/>
            <person name="Holt R.A."/>
            <person name="Evans C.A."/>
            <person name="Gocayne J.D."/>
            <person name="Amanatides P.G."/>
            <person name="Scherer S.E."/>
            <person name="Li P.W."/>
            <person name="Hoskins R.A."/>
            <person name="Galle R.F."/>
            <person name="George R.A."/>
            <person name="Lewis S.E."/>
            <person name="Richards S."/>
            <person name="Ashburner M."/>
            <person name="Henderson S.N."/>
            <person name="Sutton G.G."/>
            <person name="Wortman J.R."/>
            <person name="Yandell M.D."/>
            <person name="Zhang Q."/>
            <person name="Chen L.X."/>
            <person name="Brandon R.C."/>
            <person name="Rogers Y.H."/>
            <person name="Blazej R.G."/>
            <person name="Champe M."/>
            <person name="Pfeiffer B.D."/>
            <person name="Wan K.H."/>
            <person name="Doyle C."/>
            <person name="Baxter E.G."/>
            <person name="Helt G."/>
            <person name="Nelson C.R."/>
            <person name="Gabor G.L."/>
            <person name="Abril J.F."/>
            <person name="Agbayani A."/>
            <person name="An H.J."/>
            <person name="Andrews-Pfannkoch C."/>
            <person name="Baldwin D."/>
            <person name="Ballew R.M."/>
            <person name="Basu A."/>
            <person name="Baxendale J."/>
            <person name="Bayraktaroglu L."/>
            <person name="Beasley E.M."/>
            <person name="Beeson K.Y."/>
            <person name="Benos P.V."/>
            <person name="Berman B.P."/>
            <person name="Bhandari D."/>
            <person name="Bolshakov S."/>
            <person name="Borkova D."/>
            <person name="Botchan M.R."/>
            <person name="Bouck J."/>
            <person name="Brokstein P."/>
            <person name="Brottier P."/>
            <person name="Burtis K.C."/>
            <person name="Busam D.A."/>
            <person name="Butler H."/>
            <person name="Cadieu E."/>
            <person name="Center A."/>
            <person name="Chandra I."/>
            <person name="Cherry J.M."/>
            <person name="Cawley S."/>
            <person name="Dahlke C."/>
            <person name="Davenport L.B."/>
            <person name="Davies P."/>
            <person name="de Pablos B."/>
            <person name="Delcher A."/>
            <person name="Deng Z."/>
            <person name="Mays A.D."/>
            <person name="Dew I."/>
            <person name="Dietz S.M."/>
            <person name="Dodson K."/>
            <person name="Doup L.E."/>
            <person name="Downes M."/>
            <person name="Dugan-Rocha S."/>
            <person name="Dunkov B.C."/>
            <person name="Dunn P."/>
            <person name="Durbin K.J."/>
            <person name="Evangelista C.C."/>
            <person name="Ferraz C."/>
            <person name="Ferriera S."/>
            <person name="Fleischmann W."/>
            <person name="Fosler C."/>
            <person name="Gabrielian A.E."/>
            <person name="Garg N.S."/>
            <person name="Gelbart W.M."/>
            <person name="Glasser K."/>
            <person name="Glodek A."/>
            <person name="Gong F."/>
            <person name="Gorrell J.H."/>
            <person name="Gu Z."/>
            <person name="Guan P."/>
            <person name="Harris M."/>
            <person name="Harris N.L."/>
            <person name="Harvey D."/>
            <person name="Heiman T.J."/>
            <person name="Hernandez J.R."/>
            <person name="Houck J."/>
            <person name="Hostin D."/>
            <person name="Houston K.A."/>
            <person name="Howland T.J."/>
            <person name="Wei M.H."/>
            <person name="Ibegwam C."/>
            <person name="Jalali M."/>
            <person name="Kalush F."/>
            <person name="Karpen G.H."/>
            <person name="Ke Z."/>
            <person name="Kennison J.A."/>
            <person name="Ketchum K.A."/>
            <person name="Kimmel B.E."/>
            <person name="Kodira C.D."/>
            <person name="Kraft C."/>
            <person name="Kravitz S."/>
            <person name="Kulp D."/>
            <person name="Lai Z."/>
            <person name="Lasko P."/>
            <person name="Lei Y."/>
            <person name="Levitsky A.A."/>
            <person name="Li J."/>
            <person name="Li Z."/>
            <person name="Liang Y."/>
            <person name="Lin X."/>
            <person name="Liu X."/>
            <person name="Mattei B."/>
            <person name="McIntosh T.C."/>
            <person name="McLeod M.P."/>
            <person name="McPherson D."/>
            <person name="Merkulov G."/>
            <person name="Milshina N.V."/>
            <person name="Mobarry C."/>
            <person name="Morris J."/>
            <person name="Moshrefi A."/>
            <person name="Mount S.M."/>
            <person name="Moy M."/>
            <person name="Murphy B."/>
            <person name="Murphy L."/>
            <person name="Muzny D.M."/>
            <person name="Nelson D.L."/>
            <person name="Nelson D.R."/>
            <person name="Nelson K.A."/>
            <person name="Nixon K."/>
            <person name="Nusskern D.R."/>
            <person name="Pacleb J.M."/>
            <person name="Palazzolo M."/>
            <person name="Pittman G.S."/>
            <person name="Pan S."/>
            <person name="Pollard J."/>
            <person name="Puri V."/>
            <person name="Reese M.G."/>
            <person name="Reinert K."/>
            <person name="Remington K."/>
            <person name="Saunders R.D."/>
            <person name="Scheeler F."/>
            <person name="Shen H."/>
            <person name="Shue B.C."/>
            <person name="Siden-Kiamos I."/>
            <person name="Simpson M."/>
            <person name="Skupski M.P."/>
            <person name="Smith T."/>
            <person name="Spier E."/>
            <person name="Spradling A.C."/>
            <person name="Stapleton M."/>
            <person name="Strong R."/>
            <person name="Sun E."/>
            <person name="Svirskas R."/>
            <person name="Tector C."/>
            <person name="Turner R."/>
            <person name="Venter E."/>
            <person name="Wang A.H."/>
            <person name="Wang X."/>
            <person name="Wang Z.Y."/>
            <person name="Wassarman D.A."/>
            <person name="Weinstock G.M."/>
            <person name="Weissenbach J."/>
            <person name="Williams S.M."/>
            <person name="WoodageT"/>
            <person name="Worley K.C."/>
            <person name="Wu D."/>
            <person name="Yang S."/>
            <person name="Yao Q.A."/>
            <person name="Ye J."/>
            <person name="Yeh R.F."/>
            <person name="Zaveri J.S."/>
            <person name="Zhan M."/>
            <person name="Zhang G."/>
            <person name="Zhao Q."/>
            <person name="Zheng L."/>
            <person name="Zheng X.H."/>
            <person name="Zhong F.N."/>
            <person name="Zhong W."/>
            <person name="Zhou X."/>
            <person name="Zhu S."/>
            <person name="Zhu X."/>
            <person name="Smith H.O."/>
            <person name="Gibbs R.A."/>
            <person name="Myers E.W."/>
            <person name="Rubin G.M."/>
            <person name="Venter J.C."/>
        </authorList>
    </citation>
    <scope>NUCLEOTIDE SEQUENCE [LARGE SCALE GENOMIC DNA]</scope>
    <source>
        <strain evidence="5">Berkeley</strain>
    </source>
</reference>
<feature type="transmembrane region" description="Helical" evidence="1">
    <location>
        <begin position="72"/>
        <end position="92"/>
    </location>
</feature>
<reference evidence="2" key="14">
    <citation type="submission" date="2022-11" db="EMBL/GenBank/DDBJ databases">
        <authorList>
            <consortium name="FlyBase"/>
        </authorList>
    </citation>
    <scope>NUCLEOTIDE SEQUENCE</scope>
</reference>
<dbReference type="BioGRID-ORCS" id="19836228">
    <property type="hits" value="0 hits in 1 CRISPR screen"/>
</dbReference>
<keyword evidence="1" id="KW-1133">Transmembrane helix</keyword>
<reference evidence="5" key="3">
    <citation type="journal article" date="2002" name="Genome Biol.">
        <title>Annotation of the Drosophila melanogaster euchromatic genome: a systematic review.</title>
        <authorList>
            <person name="Misra S."/>
            <person name="Crosby M.A."/>
            <person name="Mungall C.J."/>
            <person name="Matthews B.B."/>
            <person name="Campbell K.S."/>
            <person name="Hradecky P."/>
            <person name="Huang Y."/>
            <person name="Kaminker J.S."/>
            <person name="Millburn G.H."/>
            <person name="Prochnik S.E."/>
            <person name="Smith C.D."/>
            <person name="Tupy J.L."/>
            <person name="Whitfied E.J."/>
            <person name="Bayraktaroglu L."/>
            <person name="Berman B.P."/>
            <person name="Bettencourt B.R."/>
            <person name="Celniker S.E."/>
            <person name="de Grey A.D."/>
            <person name="Drysdale R.A."/>
            <person name="Harris N.L."/>
            <person name="Richter J."/>
            <person name="Russo S."/>
            <person name="Schroeder A.J."/>
            <person name="Shu S.Q."/>
            <person name="Stapleton M."/>
            <person name="Yamada C."/>
            <person name="Ashburner M."/>
            <person name="Gelbart W.M."/>
            <person name="Rubin G.M."/>
            <person name="Lewis S.E."/>
        </authorList>
    </citation>
    <scope>GENOME REANNOTATION</scope>
    <source>
        <strain evidence="5">Berkeley</strain>
    </source>
</reference>
<reference evidence="5" key="2">
    <citation type="journal article" date="2002" name="Genome Biol.">
        <title>Finishing a whole-genome shotgun: release 3 of the Drosophila melanogaster euchromatic genome sequence.</title>
        <authorList>
            <person name="Celniker S.E."/>
            <person name="Wheeler D.A."/>
            <person name="Kronmiller B."/>
            <person name="Carlson J.W."/>
            <person name="Halpern A."/>
            <person name="Patel S."/>
            <person name="Adams M."/>
            <person name="Champe M."/>
            <person name="Dugan S.P."/>
            <person name="Frise E."/>
            <person name="Hodgson A."/>
            <person name="George R.A."/>
            <person name="Hoskins R.A."/>
            <person name="Laverty T."/>
            <person name="Muzny D.M."/>
            <person name="Nelson C.R."/>
            <person name="Pacleb J.M."/>
            <person name="Park S."/>
            <person name="Pfeiffer B.D."/>
            <person name="Richards S."/>
            <person name="Sodergren E.J."/>
            <person name="Svirskas R."/>
            <person name="Tabor P.E."/>
            <person name="Wan K."/>
            <person name="Stapleton M."/>
            <person name="Sutton G.G."/>
            <person name="Venter C."/>
            <person name="Weinstock G."/>
            <person name="Scherer S.E."/>
            <person name="Myers E.W."/>
            <person name="Gibbs R.A."/>
            <person name="Rubin G.M."/>
        </authorList>
    </citation>
    <scope>NUCLEOTIDE SEQUENCE [LARGE SCALE GENOMIC DNA]</scope>
    <source>
        <strain evidence="5">Berkeley</strain>
    </source>
</reference>
<feature type="transmembrane region" description="Helical" evidence="1">
    <location>
        <begin position="40"/>
        <end position="60"/>
    </location>
</feature>
<reference evidence="2 5" key="5">
    <citation type="journal article" date="2002" name="Genome Biol.">
        <title>Heterochromatic sequences in a Drosophila whole-genome shotgun assembly.</title>
        <authorList>
            <person name="Hoskins R.A."/>
            <person name="Smith C.D."/>
            <person name="Carlson J.W."/>
            <person name="Carvalho A.B."/>
            <person name="Halpern A."/>
            <person name="Kaminker J.S."/>
            <person name="Kennedy C."/>
            <person name="Mungall C.J."/>
            <person name="Sullivan B.A."/>
            <person name="Sutton G.G."/>
            <person name="Yasuhara J.C."/>
            <person name="Wakimoto B.T."/>
            <person name="Myers E.W."/>
            <person name="Celniker S.E."/>
            <person name="Rubin G.M."/>
            <person name="Karpen G.H."/>
        </authorList>
    </citation>
    <scope>NUCLEOTIDE SEQUENCE [LARGE SCALE GENOMIC DNA]</scope>
    <source>
        <strain evidence="5">Berkeley</strain>
    </source>
</reference>
<reference evidence="2" key="12">
    <citation type="journal article" date="2015" name="Genome Res.">
        <title>The Release 6 reference sequence of the Drosophila melanogaster genome.</title>
        <authorList>
            <person name="Hoskins R.A."/>
            <person name="Carlson J.W."/>
            <person name="Wan K.H."/>
            <person name="Park S."/>
            <person name="Mendez I."/>
            <person name="Galle S.E."/>
            <person name="Booth B.W."/>
            <person name="Pfeiffer B.D."/>
            <person name="George R.A."/>
            <person name="Svirskas R."/>
            <person name="Krzywinski M."/>
            <person name="Schein J."/>
            <person name="Accardo M.C."/>
            <person name="Damia E."/>
            <person name="Messina G."/>
            <person name="Mendez-Lago M."/>
            <person name="de Pablos B."/>
            <person name="Demakova O.V."/>
            <person name="Andreyeva E.N."/>
            <person name="Boldyreva L.V."/>
            <person name="Marra M."/>
            <person name="Carvalho A.B."/>
            <person name="Dimitri P."/>
            <person name="Villasante A."/>
            <person name="Zhimulev I.F."/>
            <person name="Rubin G.M."/>
            <person name="Karpen G.H."/>
            <person name="Celniker S.E."/>
        </authorList>
    </citation>
    <scope>NUCLEOTIDE SEQUENCE</scope>
</reference>
<keyword evidence="1" id="KW-0812">Transmembrane</keyword>
<organism evidence="2 5">
    <name type="scientific">Drosophila melanogaster</name>
    <name type="common">Fruit fly</name>
    <dbReference type="NCBI Taxonomy" id="7227"/>
    <lineage>
        <taxon>Eukaryota</taxon>
        <taxon>Metazoa</taxon>
        <taxon>Ecdysozoa</taxon>
        <taxon>Arthropoda</taxon>
        <taxon>Hexapoda</taxon>
        <taxon>Insecta</taxon>
        <taxon>Pterygota</taxon>
        <taxon>Neoptera</taxon>
        <taxon>Endopterygota</taxon>
        <taxon>Diptera</taxon>
        <taxon>Brachycera</taxon>
        <taxon>Muscomorpha</taxon>
        <taxon>Ephydroidea</taxon>
        <taxon>Drosophilidae</taxon>
        <taxon>Drosophila</taxon>
        <taxon>Sophophora</taxon>
    </lineage>
</organism>
<gene>
    <name evidence="2" type="primary">Dmel\CG45413</name>
    <name evidence="2 4" type="ORF">CG45413</name>
    <name evidence="2" type="ORF">Dmel_CG45413</name>
</gene>
<dbReference type="InParanoid" id="X2J8R6"/>
<protein>
    <submittedName>
        <fullName evidence="2">Uncharacterized protein, isoform A</fullName>
    </submittedName>
    <submittedName>
        <fullName evidence="3">Uncharacterized protein, isoform B</fullName>
    </submittedName>
</protein>
<dbReference type="EMBL" id="AE014296">
    <property type="protein sequence ID" value="AHN57983.1"/>
    <property type="molecule type" value="Genomic_DNA"/>
</dbReference>
<reference evidence="5" key="4">
    <citation type="journal article" date="2002" name="Genome Biol.">
        <title>The transposable elements of the Drosophila melanogaster euchromatin: a genomics perspective.</title>
        <authorList>
            <person name="Kaminker J.S."/>
            <person name="Bergman C.M."/>
            <person name="Kronmiller B."/>
            <person name="Carlson J."/>
            <person name="Svirskas R."/>
            <person name="Patel S."/>
            <person name="Frise E."/>
            <person name="Wheeler D.A."/>
            <person name="Lewis S.E."/>
            <person name="Rubin G.M."/>
            <person name="Ashburner M."/>
            <person name="Celniker S.E."/>
        </authorList>
    </citation>
    <scope>NUCLEOTIDE SEQUENCE [LARGE SCALE GENOMIC DNA]</scope>
    <source>
        <strain evidence="5">Berkeley</strain>
    </source>
</reference>
<evidence type="ECO:0000313" key="4">
    <source>
        <dbReference type="FlyBase" id="FBgn0266962"/>
    </source>
</evidence>
<keyword evidence="5" id="KW-1185">Reference proteome</keyword>
<reference evidence="2 5" key="8">
    <citation type="journal article" date="2007" name="Science">
        <title>The Release 5.1 annotation of Drosophila melanogaster heterochromatin.</title>
        <authorList>
            <person name="Smith C.D."/>
            <person name="Shu S."/>
            <person name="Mungall C.J."/>
            <person name="Karpen G.H."/>
        </authorList>
    </citation>
    <scope>NUCLEOTIDE SEQUENCE [LARGE SCALE GENOMIC DNA]</scope>
    <source>
        <strain evidence="5">Berkeley</strain>
    </source>
</reference>
<evidence type="ECO:0000313" key="5">
    <source>
        <dbReference type="Proteomes" id="UP000000803"/>
    </source>
</evidence>
<dbReference type="HOGENOM" id="CLU_1760693_0_0_1"/>
<dbReference type="KEGG" id="dme:Dmel_CG45413"/>
<accession>X2J8R6</accession>
<name>X2J8R6_DROME</name>
<reference evidence="2" key="10">
    <citation type="journal article" date="2015" name="G3 (Bethesda)">
        <title>Gene Model Annotations for Drosophila melanogaster: Impact of High-Throughput Data.</title>
        <authorList>
            <consortium name="FlyBase Consortium"/>
            <person name="Matthews B.B."/>
            <person name="Dos Santos G."/>
            <person name="Crosby M.A."/>
            <person name="Emmert D.B."/>
            <person name="St Pierre S.E."/>
            <person name="Gramates L.S."/>
            <person name="Zhou P."/>
            <person name="Schroeder A.J."/>
            <person name="Falls K."/>
            <person name="Strelets V."/>
            <person name="Russo S.M."/>
            <person name="Gelbart W.M."/>
            <person name="null"/>
        </authorList>
    </citation>
    <scope>NUCLEOTIDE SEQUENCE</scope>
</reference>
<dbReference type="VEuPathDB" id="VectorBase:FBgn0266962"/>